<reference evidence="1 2" key="1">
    <citation type="submission" date="2019-03" db="EMBL/GenBank/DDBJ databases">
        <title>Sequencing the genomes of 1000 actinobacteria strains.</title>
        <authorList>
            <person name="Klenk H.-P."/>
        </authorList>
    </citation>
    <scope>NUCLEOTIDE SEQUENCE [LARGE SCALE GENOMIC DNA]</scope>
    <source>
        <strain evidence="1 2">DSM 43805</strain>
    </source>
</reference>
<name>A0A4R6JSW1_9ACTN</name>
<dbReference type="EMBL" id="SNWR01000001">
    <property type="protein sequence ID" value="TDO38511.1"/>
    <property type="molecule type" value="Genomic_DNA"/>
</dbReference>
<keyword evidence="2" id="KW-1185">Reference proteome</keyword>
<protein>
    <submittedName>
        <fullName evidence="1">Uncharacterized protein</fullName>
    </submittedName>
</protein>
<dbReference type="RefSeq" id="WP_275408974.1">
    <property type="nucleotide sequence ID" value="NZ_BOMD01000019.1"/>
</dbReference>
<gene>
    <name evidence="1" type="ORF">C8E87_2168</name>
</gene>
<dbReference type="AlphaFoldDB" id="A0A4R6JSW1"/>
<comment type="caution">
    <text evidence="1">The sequence shown here is derived from an EMBL/GenBank/DDBJ whole genome shotgun (WGS) entry which is preliminary data.</text>
</comment>
<proteinExistence type="predicted"/>
<accession>A0A4R6JSW1</accession>
<sequence>MVIGLEGPELRVRALTGAYRALVGLPRTTTDPHLDEPSPVTDP</sequence>
<evidence type="ECO:0000313" key="1">
    <source>
        <dbReference type="EMBL" id="TDO38511.1"/>
    </source>
</evidence>
<dbReference type="Proteomes" id="UP000294901">
    <property type="component" value="Unassembled WGS sequence"/>
</dbReference>
<organism evidence="1 2">
    <name type="scientific">Paractinoplanes brasiliensis</name>
    <dbReference type="NCBI Taxonomy" id="52695"/>
    <lineage>
        <taxon>Bacteria</taxon>
        <taxon>Bacillati</taxon>
        <taxon>Actinomycetota</taxon>
        <taxon>Actinomycetes</taxon>
        <taxon>Micromonosporales</taxon>
        <taxon>Micromonosporaceae</taxon>
        <taxon>Paractinoplanes</taxon>
    </lineage>
</organism>
<evidence type="ECO:0000313" key="2">
    <source>
        <dbReference type="Proteomes" id="UP000294901"/>
    </source>
</evidence>